<dbReference type="EMBL" id="JBGORX010000001">
    <property type="protein sequence ID" value="MFJ1267602.1"/>
    <property type="molecule type" value="Genomic_DNA"/>
</dbReference>
<sequence>MPLTVLLDVDLTLRMLHFNDDGTRYRELNQALVDELKASGVKEVYFLTNMDLSDSDPNIRSQQNDKERMTRKILIDELQLQGIKVKAVLTVADIAYGKGPGAAYKDLYTAAYATKKKEEHQVYQQRWHDYSSKPYEAVAMKPKGDEMAGFQKEEAFRYFLAHMSDEELGTLIYADDDMSCLQKVDAIAQARHLPMKLIPVKPEDYQTEEERAKYKLLLQDAHPFGTVLAHYRTFVGSYFFSTHNATGLVTAEGFIKEINRLTDPEARAAKIIGFLAHGEHSPHDLHSFRTILLSALLEKDIRQDEQLEEVAHNYSTYLDAYRQKISATAIASTSVSEGDVIDRASLSQEIPDSPKI</sequence>
<proteinExistence type="predicted"/>
<organism evidence="1 2">
    <name type="scientific">Legionella lytica</name>
    <dbReference type="NCBI Taxonomy" id="96232"/>
    <lineage>
        <taxon>Bacteria</taxon>
        <taxon>Pseudomonadati</taxon>
        <taxon>Pseudomonadota</taxon>
        <taxon>Gammaproteobacteria</taxon>
        <taxon>Legionellales</taxon>
        <taxon>Legionellaceae</taxon>
        <taxon>Legionella</taxon>
    </lineage>
</organism>
<reference evidence="1 2" key="1">
    <citation type="submission" date="2024-08" db="EMBL/GenBank/DDBJ databases">
        <title>Draft Genome Sequence of Legionella lytica strain DSB2004, Isolated From a Fire Sprinkler System.</title>
        <authorList>
            <person name="Everhart A.D."/>
            <person name="Kidane D.T."/>
            <person name="Farone A.L."/>
            <person name="Farone M.B."/>
        </authorList>
    </citation>
    <scope>NUCLEOTIDE SEQUENCE [LARGE SCALE GENOMIC DNA]</scope>
    <source>
        <strain evidence="1 2">DSB2004</strain>
    </source>
</reference>
<comment type="caution">
    <text evidence="1">The sequence shown here is derived from an EMBL/GenBank/DDBJ whole genome shotgun (WGS) entry which is preliminary data.</text>
</comment>
<protein>
    <recommendedName>
        <fullName evidence="3">Dot/Icm T4SS effector</fullName>
    </recommendedName>
</protein>
<gene>
    <name evidence="1" type="ORF">ACD661_03405</name>
</gene>
<evidence type="ECO:0000313" key="2">
    <source>
        <dbReference type="Proteomes" id="UP001615550"/>
    </source>
</evidence>
<name>A0ABW8D5W5_9GAMM</name>
<dbReference type="RefSeq" id="WP_400186311.1">
    <property type="nucleotide sequence ID" value="NZ_JBGORX010000001.1"/>
</dbReference>
<accession>A0ABW8D5W5</accession>
<evidence type="ECO:0000313" key="1">
    <source>
        <dbReference type="EMBL" id="MFJ1267602.1"/>
    </source>
</evidence>
<evidence type="ECO:0008006" key="3">
    <source>
        <dbReference type="Google" id="ProtNLM"/>
    </source>
</evidence>
<dbReference type="Proteomes" id="UP001615550">
    <property type="component" value="Unassembled WGS sequence"/>
</dbReference>
<keyword evidence="2" id="KW-1185">Reference proteome</keyword>